<keyword evidence="2" id="KW-1185">Reference proteome</keyword>
<dbReference type="Proteomes" id="UP000529637">
    <property type="component" value="Unassembled WGS sequence"/>
</dbReference>
<name>A0A7Y6NM75_9BURK</name>
<organism evidence="1 2">
    <name type="scientific">Piscinibacter koreensis</name>
    <dbReference type="NCBI Taxonomy" id="2742824"/>
    <lineage>
        <taxon>Bacteria</taxon>
        <taxon>Pseudomonadati</taxon>
        <taxon>Pseudomonadota</taxon>
        <taxon>Betaproteobacteria</taxon>
        <taxon>Burkholderiales</taxon>
        <taxon>Sphaerotilaceae</taxon>
        <taxon>Piscinibacter</taxon>
    </lineage>
</organism>
<evidence type="ECO:0008006" key="3">
    <source>
        <dbReference type="Google" id="ProtNLM"/>
    </source>
</evidence>
<dbReference type="RefSeq" id="WP_176068034.1">
    <property type="nucleotide sequence ID" value="NZ_JABWMJ010000003.1"/>
</dbReference>
<comment type="caution">
    <text evidence="1">The sequence shown here is derived from an EMBL/GenBank/DDBJ whole genome shotgun (WGS) entry which is preliminary data.</text>
</comment>
<gene>
    <name evidence="1" type="ORF">HQN59_08355</name>
</gene>
<proteinExistence type="predicted"/>
<sequence length="180" mass="19233">MFDAARALAARSVMERLVLMINHVVGAEPVACERLRPHAGRSIRFRFEGWPRLLPPLPTTVFRVTPAGLLEWTDDESLGGVDDLVVSIDASNPALAALRALGGARPTITIAGDAAFAADVNWLFDNLRWDIEDDVARLIGDVPARQLGRLASGFGAALRRLAQTFGGSGPFGEPGGPPVR</sequence>
<reference evidence="1 2" key="1">
    <citation type="submission" date="2020-06" db="EMBL/GenBank/DDBJ databases">
        <title>Schlegella sp. ID0723 isolated from air conditioner.</title>
        <authorList>
            <person name="Kim D.Y."/>
            <person name="Kim D.-U."/>
        </authorList>
    </citation>
    <scope>NUCLEOTIDE SEQUENCE [LARGE SCALE GENOMIC DNA]</scope>
    <source>
        <strain evidence="1 2">ID0723</strain>
    </source>
</reference>
<accession>A0A7Y6NM75</accession>
<dbReference type="AlphaFoldDB" id="A0A7Y6NM75"/>
<dbReference type="EMBL" id="JABWMJ010000003">
    <property type="protein sequence ID" value="NUZ05773.1"/>
    <property type="molecule type" value="Genomic_DNA"/>
</dbReference>
<evidence type="ECO:0000313" key="1">
    <source>
        <dbReference type="EMBL" id="NUZ05773.1"/>
    </source>
</evidence>
<evidence type="ECO:0000313" key="2">
    <source>
        <dbReference type="Proteomes" id="UP000529637"/>
    </source>
</evidence>
<protein>
    <recommendedName>
        <fullName evidence="3">Ubiquinone biosynthesis protein UbiJ</fullName>
    </recommendedName>
</protein>